<organism evidence="1">
    <name type="scientific">Culex pipiens</name>
    <name type="common">House mosquito</name>
    <dbReference type="NCBI Taxonomy" id="7175"/>
    <lineage>
        <taxon>Eukaryota</taxon>
        <taxon>Metazoa</taxon>
        <taxon>Ecdysozoa</taxon>
        <taxon>Arthropoda</taxon>
        <taxon>Hexapoda</taxon>
        <taxon>Insecta</taxon>
        <taxon>Pterygota</taxon>
        <taxon>Neoptera</taxon>
        <taxon>Endopterygota</taxon>
        <taxon>Diptera</taxon>
        <taxon>Nematocera</taxon>
        <taxon>Culicoidea</taxon>
        <taxon>Culicidae</taxon>
        <taxon>Culicinae</taxon>
        <taxon>Culicini</taxon>
        <taxon>Culex</taxon>
        <taxon>Culex</taxon>
    </lineage>
</organism>
<dbReference type="AlphaFoldDB" id="A0A8D8A7U7"/>
<accession>A0A8D8A7U7</accession>
<reference evidence="1" key="1">
    <citation type="submission" date="2021-05" db="EMBL/GenBank/DDBJ databases">
        <authorList>
            <person name="Alioto T."/>
            <person name="Alioto T."/>
            <person name="Gomez Garrido J."/>
        </authorList>
    </citation>
    <scope>NUCLEOTIDE SEQUENCE</scope>
</reference>
<dbReference type="EMBL" id="HBUE01017228">
    <property type="protein sequence ID" value="CAG6450895.1"/>
    <property type="molecule type" value="Transcribed_RNA"/>
</dbReference>
<proteinExistence type="predicted"/>
<name>A0A8D8A7U7_CULPI</name>
<evidence type="ECO:0000313" key="1">
    <source>
        <dbReference type="EMBL" id="CAG6450895.1"/>
    </source>
</evidence>
<protein>
    <submittedName>
        <fullName evidence="1">(northern house mosquito) hypothetical protein</fullName>
    </submittedName>
</protein>
<sequence>MMASVFSTQTRLFRDQGGNFSAKVAVAFGRHQDHGQRRTSLSWRSAAIGELFLAVSDGGLDHAAYFHKMRENHFRPKVLIPDIFVFERNGWTASSDFSRISVIKTNSLSNGPLLGLLLFFQT</sequence>